<dbReference type="InParanoid" id="M1DY75"/>
<feature type="compositionally biased region" description="Basic and acidic residues" evidence="1">
    <location>
        <begin position="1"/>
        <end position="23"/>
    </location>
</feature>
<dbReference type="HOGENOM" id="CLU_165778_0_0_1"/>
<protein>
    <submittedName>
        <fullName evidence="2">Uncharacterized protein</fullName>
    </submittedName>
</protein>
<proteinExistence type="predicted"/>
<keyword evidence="3" id="KW-1185">Reference proteome</keyword>
<evidence type="ECO:0000313" key="2">
    <source>
        <dbReference type="EnsemblPlants" id="PGSC0003DMT400096335"/>
    </source>
</evidence>
<evidence type="ECO:0000256" key="1">
    <source>
        <dbReference type="SAM" id="MobiDB-lite"/>
    </source>
</evidence>
<dbReference type="Gramene" id="PGSC0003DMT400096335">
    <property type="protein sequence ID" value="PGSC0003DMT400096335"/>
    <property type="gene ID" value="PGSC0003DMG400045906"/>
</dbReference>
<dbReference type="EnsemblPlants" id="PGSC0003DMT400096335">
    <property type="protein sequence ID" value="PGSC0003DMT400096335"/>
    <property type="gene ID" value="PGSC0003DMG400045906"/>
</dbReference>
<reference evidence="2" key="2">
    <citation type="submission" date="2015-06" db="UniProtKB">
        <authorList>
            <consortium name="EnsemblPlants"/>
        </authorList>
    </citation>
    <scope>IDENTIFICATION</scope>
    <source>
        <strain evidence="2">DM1-3 516 R44</strain>
    </source>
</reference>
<feature type="region of interest" description="Disordered" evidence="1">
    <location>
        <begin position="1"/>
        <end position="49"/>
    </location>
</feature>
<evidence type="ECO:0000313" key="3">
    <source>
        <dbReference type="Proteomes" id="UP000011115"/>
    </source>
</evidence>
<accession>M1DY75</accession>
<dbReference type="PaxDb" id="4113-PGSC0003DMT400096335"/>
<reference evidence="3" key="1">
    <citation type="journal article" date="2011" name="Nature">
        <title>Genome sequence and analysis of the tuber crop potato.</title>
        <authorList>
            <consortium name="The Potato Genome Sequencing Consortium"/>
        </authorList>
    </citation>
    <scope>NUCLEOTIDE SEQUENCE [LARGE SCALE GENOMIC DNA]</scope>
    <source>
        <strain evidence="3">cv. DM1-3 516 R44</strain>
    </source>
</reference>
<dbReference type="Proteomes" id="UP000011115">
    <property type="component" value="Unassembled WGS sequence"/>
</dbReference>
<organism evidence="2 3">
    <name type="scientific">Solanum tuberosum</name>
    <name type="common">Potato</name>
    <dbReference type="NCBI Taxonomy" id="4113"/>
    <lineage>
        <taxon>Eukaryota</taxon>
        <taxon>Viridiplantae</taxon>
        <taxon>Streptophyta</taxon>
        <taxon>Embryophyta</taxon>
        <taxon>Tracheophyta</taxon>
        <taxon>Spermatophyta</taxon>
        <taxon>Magnoliopsida</taxon>
        <taxon>eudicotyledons</taxon>
        <taxon>Gunneridae</taxon>
        <taxon>Pentapetalae</taxon>
        <taxon>asterids</taxon>
        <taxon>lamiids</taxon>
        <taxon>Solanales</taxon>
        <taxon>Solanaceae</taxon>
        <taxon>Solanoideae</taxon>
        <taxon>Solaneae</taxon>
        <taxon>Solanum</taxon>
    </lineage>
</organism>
<dbReference type="AlphaFoldDB" id="M1DY75"/>
<sequence>MAKPKVAERIVPDQERTERKTMNEEAATSKGKATTLPTFGGNKDKGKGKGFTEIYASSSRIPISKIQRNHKVPSWGREFNATIHAYWENLQEVTPNGLNRVDASETTSVLCPNLECDPKQ</sequence>
<name>M1DY75_SOLTU</name>